<dbReference type="EMBL" id="LT907979">
    <property type="protein sequence ID" value="SOB74466.1"/>
    <property type="molecule type" value="Genomic_DNA"/>
</dbReference>
<sequence>MSLLEELLKACFIGTGSIGALLGILCSFLLAKAIDVQPSLLYAIIGGTLGAVFSCSLGLLVGVLLLMKMLR</sequence>
<organism evidence="2">
    <name type="scientific">Cedratvirus lausannensis</name>
    <dbReference type="NCBI Taxonomy" id="2023205"/>
    <lineage>
        <taxon>Viruses</taxon>
        <taxon>Pithoviruses</taxon>
        <taxon>Orthocedratvirinae</taxon>
        <taxon>Alphacedratvirus</taxon>
        <taxon>Alphacedratvirus francolausannense</taxon>
    </lineage>
</organism>
<evidence type="ECO:0000313" key="3">
    <source>
        <dbReference type="Proteomes" id="UP000274850"/>
    </source>
</evidence>
<evidence type="ECO:0008006" key="4">
    <source>
        <dbReference type="Google" id="ProtNLM"/>
    </source>
</evidence>
<evidence type="ECO:0000256" key="1">
    <source>
        <dbReference type="SAM" id="Phobius"/>
    </source>
</evidence>
<accession>A0A285PZ46</accession>
<gene>
    <name evidence="2" type="ORF">BQ9231_00583</name>
</gene>
<feature type="transmembrane region" description="Helical" evidence="1">
    <location>
        <begin position="12"/>
        <end position="34"/>
    </location>
</feature>
<proteinExistence type="predicted"/>
<keyword evidence="1" id="KW-0472">Membrane</keyword>
<feature type="transmembrane region" description="Helical" evidence="1">
    <location>
        <begin position="40"/>
        <end position="66"/>
    </location>
</feature>
<protein>
    <recommendedName>
        <fullName evidence="4">Transmembrane protein</fullName>
    </recommendedName>
</protein>
<evidence type="ECO:0000313" key="2">
    <source>
        <dbReference type="EMBL" id="SOB74466.1"/>
    </source>
</evidence>
<keyword evidence="1" id="KW-0812">Transmembrane</keyword>
<name>A0A285PZ46_9VIRU</name>
<dbReference type="Proteomes" id="UP000274850">
    <property type="component" value="Segment"/>
</dbReference>
<keyword evidence="3" id="KW-1185">Reference proteome</keyword>
<reference evidence="2" key="1">
    <citation type="submission" date="2017-08" db="EMBL/GenBank/DDBJ databases">
        <authorList>
            <person name="de Groot N.N."/>
        </authorList>
    </citation>
    <scope>NUCLEOTIDE SEQUENCE</scope>
</reference>
<keyword evidence="1" id="KW-1133">Transmembrane helix</keyword>